<keyword evidence="1" id="KW-0472">Membrane</keyword>
<evidence type="ECO:0000256" key="1">
    <source>
        <dbReference type="SAM" id="Phobius"/>
    </source>
</evidence>
<evidence type="ECO:0000313" key="2">
    <source>
        <dbReference type="EMBL" id="SVB84469.1"/>
    </source>
</evidence>
<name>A0A382HBD6_9ZZZZ</name>
<keyword evidence="1" id="KW-0812">Transmembrane</keyword>
<gene>
    <name evidence="2" type="ORF">METZ01_LOCUS237323</name>
</gene>
<proteinExistence type="predicted"/>
<accession>A0A382HBD6</accession>
<reference evidence="2" key="1">
    <citation type="submission" date="2018-05" db="EMBL/GenBank/DDBJ databases">
        <authorList>
            <person name="Lanie J.A."/>
            <person name="Ng W.-L."/>
            <person name="Kazmierczak K.M."/>
            <person name="Andrzejewski T.M."/>
            <person name="Davidsen T.M."/>
            <person name="Wayne K.J."/>
            <person name="Tettelin H."/>
            <person name="Glass J.I."/>
            <person name="Rusch D."/>
            <person name="Podicherti R."/>
            <person name="Tsui H.-C.T."/>
            <person name="Winkler M.E."/>
        </authorList>
    </citation>
    <scope>NUCLEOTIDE SEQUENCE</scope>
</reference>
<sequence>MLLILSKEKIFVQLLGIIGYNRIVALLIISIETDNTVFILSVFVFFKFQGACLST</sequence>
<dbReference type="EMBL" id="UINC01060204">
    <property type="protein sequence ID" value="SVB84469.1"/>
    <property type="molecule type" value="Genomic_DNA"/>
</dbReference>
<dbReference type="AlphaFoldDB" id="A0A382HBD6"/>
<protein>
    <submittedName>
        <fullName evidence="2">Uncharacterized protein</fullName>
    </submittedName>
</protein>
<feature type="transmembrane region" description="Helical" evidence="1">
    <location>
        <begin position="37"/>
        <end position="54"/>
    </location>
</feature>
<feature type="transmembrane region" description="Helical" evidence="1">
    <location>
        <begin position="12"/>
        <end position="31"/>
    </location>
</feature>
<keyword evidence="1" id="KW-1133">Transmembrane helix</keyword>
<organism evidence="2">
    <name type="scientific">marine metagenome</name>
    <dbReference type="NCBI Taxonomy" id="408172"/>
    <lineage>
        <taxon>unclassified sequences</taxon>
        <taxon>metagenomes</taxon>
        <taxon>ecological metagenomes</taxon>
    </lineage>
</organism>